<dbReference type="InterPro" id="IPR027395">
    <property type="entry name" value="WH_DNA-bd_dom"/>
</dbReference>
<proteinExistence type="predicted"/>
<dbReference type="OrthoDB" id="9790747at2"/>
<evidence type="ECO:0000313" key="2">
    <source>
        <dbReference type="EMBL" id="EAP75235.1"/>
    </source>
</evidence>
<dbReference type="STRING" id="89187.ISM_11625"/>
<protein>
    <recommendedName>
        <fullName evidence="1">Winged helix DNA-binding domain-containing protein</fullName>
    </recommendedName>
</protein>
<keyword evidence="3" id="KW-1185">Reference proteome</keyword>
<accession>A3SRL2</accession>
<name>A3SRL2_ROSNI</name>
<reference evidence="2 3" key="1">
    <citation type="submission" date="2005-12" db="EMBL/GenBank/DDBJ databases">
        <authorList>
            <person name="Moran M.A."/>
            <person name="Ferriera S."/>
            <person name="Johnson J."/>
            <person name="Kravitz S."/>
            <person name="Halpern A."/>
            <person name="Remington K."/>
            <person name="Beeson K."/>
            <person name="Tran B."/>
            <person name="Rogers Y.-H."/>
            <person name="Friedman R."/>
            <person name="Venter J.C."/>
        </authorList>
    </citation>
    <scope>NUCLEOTIDE SEQUENCE [LARGE SCALE GENOMIC DNA]</scope>
    <source>
        <strain evidence="3">ATCC BAA-591 / DSM 15170 / ISM</strain>
    </source>
</reference>
<dbReference type="HOGENOM" id="CLU_142189_1_0_5"/>
<dbReference type="InterPro" id="IPR036390">
    <property type="entry name" value="WH_DNA-bd_sf"/>
</dbReference>
<dbReference type="eggNOG" id="COG0640">
    <property type="taxonomic scope" value="Bacteria"/>
</dbReference>
<dbReference type="Proteomes" id="UP000005954">
    <property type="component" value="Unassembled WGS sequence"/>
</dbReference>
<dbReference type="InterPro" id="IPR011991">
    <property type="entry name" value="ArsR-like_HTH"/>
</dbReference>
<dbReference type="CDD" id="cd00090">
    <property type="entry name" value="HTH_ARSR"/>
    <property type="match status" value="1"/>
</dbReference>
<comment type="caution">
    <text evidence="2">The sequence shown here is derived from an EMBL/GenBank/DDBJ whole genome shotgun (WGS) entry which is preliminary data.</text>
</comment>
<evidence type="ECO:0000313" key="3">
    <source>
        <dbReference type="Proteomes" id="UP000005954"/>
    </source>
</evidence>
<dbReference type="RefSeq" id="WP_009814334.1">
    <property type="nucleotide sequence ID" value="NZ_CH724156.1"/>
</dbReference>
<organism evidence="2 3">
    <name type="scientific">Roseovarius nubinhibens (strain ATCC BAA-591 / DSM 15170 / ISM)</name>
    <dbReference type="NCBI Taxonomy" id="89187"/>
    <lineage>
        <taxon>Bacteria</taxon>
        <taxon>Pseudomonadati</taxon>
        <taxon>Pseudomonadota</taxon>
        <taxon>Alphaproteobacteria</taxon>
        <taxon>Rhodobacterales</taxon>
        <taxon>Roseobacteraceae</taxon>
        <taxon>Roseovarius</taxon>
    </lineage>
</organism>
<dbReference type="PANTHER" id="PTHR37318:SF1">
    <property type="entry name" value="BSL7504 PROTEIN"/>
    <property type="match status" value="1"/>
</dbReference>
<dbReference type="EMBL" id="AALY01000004">
    <property type="protein sequence ID" value="EAP75235.1"/>
    <property type="molecule type" value="Genomic_DNA"/>
</dbReference>
<dbReference type="InterPro" id="IPR036388">
    <property type="entry name" value="WH-like_DNA-bd_sf"/>
</dbReference>
<dbReference type="AlphaFoldDB" id="A3SRL2"/>
<dbReference type="GO" id="GO:0006355">
    <property type="term" value="P:regulation of DNA-templated transcription"/>
    <property type="evidence" value="ECO:0007669"/>
    <property type="project" value="UniProtKB-ARBA"/>
</dbReference>
<feature type="domain" description="Winged helix DNA-binding" evidence="1">
    <location>
        <begin position="24"/>
        <end position="103"/>
    </location>
</feature>
<dbReference type="Pfam" id="PF13601">
    <property type="entry name" value="HTH_34"/>
    <property type="match status" value="1"/>
</dbReference>
<dbReference type="Gene3D" id="1.10.10.10">
    <property type="entry name" value="Winged helix-like DNA-binding domain superfamily/Winged helix DNA-binding domain"/>
    <property type="match status" value="1"/>
</dbReference>
<gene>
    <name evidence="2" type="ORF">ISM_11625</name>
</gene>
<sequence length="123" mass="13839">MTEDRNRARFSYDGLERTIHEKARLGLLTSLVSHPKGLSFVDLKRLCDLTDGNLSRHIKVLQDAGLVTVEKGYENNRPHTHCTITAEGQKQFFDYLAVLERIVKDATQDAERPAPATPPKPVV</sequence>
<dbReference type="SUPFAM" id="SSF46785">
    <property type="entry name" value="Winged helix' DNA-binding domain"/>
    <property type="match status" value="1"/>
</dbReference>
<evidence type="ECO:0000259" key="1">
    <source>
        <dbReference type="Pfam" id="PF13601"/>
    </source>
</evidence>
<dbReference type="PANTHER" id="PTHR37318">
    <property type="entry name" value="BSL7504 PROTEIN"/>
    <property type="match status" value="1"/>
</dbReference>